<dbReference type="Proteomes" id="UP001320715">
    <property type="component" value="Unassembled WGS sequence"/>
</dbReference>
<keyword evidence="1" id="KW-0808">Transferase</keyword>
<dbReference type="RefSeq" id="WP_252917379.1">
    <property type="nucleotide sequence ID" value="NZ_JAAAML010000004.1"/>
</dbReference>
<dbReference type="EMBL" id="JAAAML010000004">
    <property type="protein sequence ID" value="MCO6410668.1"/>
    <property type="molecule type" value="Genomic_DNA"/>
</dbReference>
<dbReference type="PANTHER" id="PTHR43861">
    <property type="entry name" value="TRANS-ACONITATE 2-METHYLTRANSFERASE-RELATED"/>
    <property type="match status" value="1"/>
</dbReference>
<protein>
    <submittedName>
        <fullName evidence="1">Methyltransferase domain-containing protein</fullName>
    </submittedName>
</protein>
<dbReference type="GO" id="GO:0032259">
    <property type="term" value="P:methylation"/>
    <property type="evidence" value="ECO:0007669"/>
    <property type="project" value="UniProtKB-KW"/>
</dbReference>
<proteinExistence type="predicted"/>
<dbReference type="GO" id="GO:0008168">
    <property type="term" value="F:methyltransferase activity"/>
    <property type="evidence" value="ECO:0007669"/>
    <property type="project" value="UniProtKB-KW"/>
</dbReference>
<evidence type="ECO:0000313" key="1">
    <source>
        <dbReference type="EMBL" id="MCO6410668.1"/>
    </source>
</evidence>
<sequence length="382" mass="42636">MMLCNVCHTELADPVYRGGANTSITTMNKVVSGQTRIFHCRTCDHVQTEELPDLARYYAEEYSINEDGVDDDQLYEIRDGREIYRSEHQAAVLLSKIDLHNNPKVLDYGCAKGATLRRVVEANQSVEPYLFDVTDKYQRYWRDFPKPARWASHTPDPAWSGTLDVVLSFYALEHIPHLGSVLGDVRALLRPGGLFYFIVPNLYANWADFIVADHVNHFSRGSLAMMLARAGFDDIEIDDSSHASAFVVSCRRAETAPQAIWGAPASSEAVEELARFWSTARQRISEQEGGVAPDARFAIYGAGIYGNFILSCLANPDRVACFLDQNRFLQGKQLNGVPIVHPADLPDDVAAVFVGLNPLNARRIISSVESLQSRSVPCYFLN</sequence>
<name>A0ABT1CWX8_9HYPH</name>
<organism evidence="1 2">
    <name type="scientific">Hoeflea alexandrii</name>
    <dbReference type="NCBI Taxonomy" id="288436"/>
    <lineage>
        <taxon>Bacteria</taxon>
        <taxon>Pseudomonadati</taxon>
        <taxon>Pseudomonadota</taxon>
        <taxon>Alphaproteobacteria</taxon>
        <taxon>Hyphomicrobiales</taxon>
        <taxon>Rhizobiaceae</taxon>
        <taxon>Hoeflea</taxon>
    </lineage>
</organism>
<dbReference type="InterPro" id="IPR029063">
    <property type="entry name" value="SAM-dependent_MTases_sf"/>
</dbReference>
<evidence type="ECO:0000313" key="2">
    <source>
        <dbReference type="Proteomes" id="UP001320715"/>
    </source>
</evidence>
<accession>A0ABT1CWX8</accession>
<dbReference type="Gene3D" id="3.40.50.150">
    <property type="entry name" value="Vaccinia Virus protein VP39"/>
    <property type="match status" value="1"/>
</dbReference>
<keyword evidence="1" id="KW-0489">Methyltransferase</keyword>
<comment type="caution">
    <text evidence="1">The sequence shown here is derived from an EMBL/GenBank/DDBJ whole genome shotgun (WGS) entry which is preliminary data.</text>
</comment>
<gene>
    <name evidence="1" type="ORF">GTW23_21000</name>
</gene>
<dbReference type="Gene3D" id="3.40.50.720">
    <property type="entry name" value="NAD(P)-binding Rossmann-like Domain"/>
    <property type="match status" value="1"/>
</dbReference>
<reference evidence="1 2" key="1">
    <citation type="submission" date="2020-01" db="EMBL/GenBank/DDBJ databases">
        <title>Genomes of bacteria type strains.</title>
        <authorList>
            <person name="Chen J."/>
            <person name="Zhu S."/>
            <person name="Yang J."/>
        </authorList>
    </citation>
    <scope>NUCLEOTIDE SEQUENCE [LARGE SCALE GENOMIC DNA]</scope>
    <source>
        <strain evidence="1 2">DSM 16655</strain>
    </source>
</reference>
<dbReference type="Pfam" id="PF13489">
    <property type="entry name" value="Methyltransf_23"/>
    <property type="match status" value="1"/>
</dbReference>
<keyword evidence="2" id="KW-1185">Reference proteome</keyword>
<dbReference type="SUPFAM" id="SSF53335">
    <property type="entry name" value="S-adenosyl-L-methionine-dependent methyltransferases"/>
    <property type="match status" value="1"/>
</dbReference>